<dbReference type="InterPro" id="IPR011009">
    <property type="entry name" value="Kinase-like_dom_sf"/>
</dbReference>
<feature type="region of interest" description="Disordered" evidence="7">
    <location>
        <begin position="367"/>
        <end position="394"/>
    </location>
</feature>
<evidence type="ECO:0000256" key="4">
    <source>
        <dbReference type="ARBA" id="ARBA00022741"/>
    </source>
</evidence>
<dbReference type="Gene3D" id="1.10.510.10">
    <property type="entry name" value="Transferase(Phosphotransferase) domain 1"/>
    <property type="match status" value="1"/>
</dbReference>
<dbReference type="Proteomes" id="UP001049518">
    <property type="component" value="Chromosome"/>
</dbReference>
<accession>A0ABX8QRD1</accession>
<protein>
    <recommendedName>
        <fullName evidence="1">non-specific serine/threonine protein kinase</fullName>
        <ecNumber evidence="1">2.7.11.1</ecNumber>
    </recommendedName>
</protein>
<evidence type="ECO:0000256" key="3">
    <source>
        <dbReference type="ARBA" id="ARBA00022679"/>
    </source>
</evidence>
<dbReference type="InterPro" id="IPR000719">
    <property type="entry name" value="Prot_kinase_dom"/>
</dbReference>
<evidence type="ECO:0000256" key="7">
    <source>
        <dbReference type="SAM" id="MobiDB-lite"/>
    </source>
</evidence>
<sequence length="394" mass="41642">MEEPPRPRGGHLRNDGWLIVNGDLIFGDQFTTHVGGDGAGPESGGGTTPRNGPILPVRIPAGETAGTGGARDWRGGADLEFGGESYLLHDLHLGERPSRDGSAVHREACALRRAPGPGPATARRPRRGRDRRPREGPRYAWLRQVAVREDTPAARRALAALSGERDLLTGLGGVQGVPELLRHDGSPDGRTATLIVTWPVSKFAGRPCQSLDTVVEPGEDPGAFALARLFGGLAGLCATLAHLHGRGLAHRALTRPGVIVLDGGRLVLRDLGLAARGPEPGEGPPDYQAPEQRRRQSAPPGPPTDAYRLAALVHHLLTGRLPALPAPPPLGRLVPGLPERLGLVLDGALAPDPARRPDARTLGAAFRAARDDLSRGTYDVSSSPPPRPPHPRPR</sequence>
<keyword evidence="10" id="KW-1185">Reference proteome</keyword>
<evidence type="ECO:0000256" key="2">
    <source>
        <dbReference type="ARBA" id="ARBA00022527"/>
    </source>
</evidence>
<organism evidence="9 10">
    <name type="scientific">Actinomadura graeca</name>
    <dbReference type="NCBI Taxonomy" id="2750812"/>
    <lineage>
        <taxon>Bacteria</taxon>
        <taxon>Bacillati</taxon>
        <taxon>Actinomycetota</taxon>
        <taxon>Actinomycetes</taxon>
        <taxon>Streptosporangiales</taxon>
        <taxon>Thermomonosporaceae</taxon>
        <taxon>Actinomadura</taxon>
    </lineage>
</organism>
<dbReference type="SUPFAM" id="SSF56112">
    <property type="entry name" value="Protein kinase-like (PK-like)"/>
    <property type="match status" value="1"/>
</dbReference>
<keyword evidence="4" id="KW-0547">Nucleotide-binding</keyword>
<feature type="region of interest" description="Disordered" evidence="7">
    <location>
        <begin position="32"/>
        <end position="52"/>
    </location>
</feature>
<reference evidence="9" key="1">
    <citation type="submission" date="2020-07" db="EMBL/GenBank/DDBJ databases">
        <authorList>
            <person name="Tarantini F.S."/>
            <person name="Hong K.W."/>
            <person name="Chan K.G."/>
        </authorList>
    </citation>
    <scope>NUCLEOTIDE SEQUENCE</scope>
    <source>
        <strain evidence="9">32-07</strain>
    </source>
</reference>
<evidence type="ECO:0000313" key="9">
    <source>
        <dbReference type="EMBL" id="QXJ20317.1"/>
    </source>
</evidence>
<dbReference type="EMBL" id="CP059572">
    <property type="protein sequence ID" value="QXJ20317.1"/>
    <property type="molecule type" value="Genomic_DNA"/>
</dbReference>
<dbReference type="PANTHER" id="PTHR43289:SF6">
    <property type="entry name" value="SERINE_THREONINE-PROTEIN KINASE NEKL-3"/>
    <property type="match status" value="1"/>
</dbReference>
<gene>
    <name evidence="9" type="ORF">AGRA3207_001008</name>
</gene>
<feature type="compositionally biased region" description="Low complexity" evidence="7">
    <location>
        <begin position="111"/>
        <end position="122"/>
    </location>
</feature>
<keyword evidence="6" id="KW-0067">ATP-binding</keyword>
<evidence type="ECO:0000313" key="10">
    <source>
        <dbReference type="Proteomes" id="UP001049518"/>
    </source>
</evidence>
<dbReference type="PROSITE" id="PS50011">
    <property type="entry name" value="PROTEIN_KINASE_DOM"/>
    <property type="match status" value="1"/>
</dbReference>
<evidence type="ECO:0000256" key="6">
    <source>
        <dbReference type="ARBA" id="ARBA00022840"/>
    </source>
</evidence>
<dbReference type="EC" id="2.7.11.1" evidence="1"/>
<keyword evidence="5" id="KW-0418">Kinase</keyword>
<feature type="region of interest" description="Disordered" evidence="7">
    <location>
        <begin position="111"/>
        <end position="137"/>
    </location>
</feature>
<proteinExistence type="predicted"/>
<evidence type="ECO:0000256" key="1">
    <source>
        <dbReference type="ARBA" id="ARBA00012513"/>
    </source>
</evidence>
<name>A0ABX8QRD1_9ACTN</name>
<feature type="compositionally biased region" description="Gly residues" evidence="7">
    <location>
        <begin position="35"/>
        <end position="47"/>
    </location>
</feature>
<dbReference type="PANTHER" id="PTHR43289">
    <property type="entry name" value="MITOGEN-ACTIVATED PROTEIN KINASE KINASE KINASE 20-RELATED"/>
    <property type="match status" value="1"/>
</dbReference>
<feature type="domain" description="Protein kinase" evidence="8">
    <location>
        <begin position="111"/>
        <end position="373"/>
    </location>
</feature>
<evidence type="ECO:0000256" key="5">
    <source>
        <dbReference type="ARBA" id="ARBA00022777"/>
    </source>
</evidence>
<keyword evidence="3" id="KW-0808">Transferase</keyword>
<evidence type="ECO:0000259" key="8">
    <source>
        <dbReference type="PROSITE" id="PS50011"/>
    </source>
</evidence>
<feature type="region of interest" description="Disordered" evidence="7">
    <location>
        <begin position="274"/>
        <end position="305"/>
    </location>
</feature>
<dbReference type="RefSeq" id="WP_231333380.1">
    <property type="nucleotide sequence ID" value="NZ_CP059572.1"/>
</dbReference>
<keyword evidence="2" id="KW-0723">Serine/threonine-protein kinase</keyword>